<gene>
    <name evidence="2" type="ORF">DI487_00010</name>
</gene>
<protein>
    <recommendedName>
        <fullName evidence="4">Outer membrane lipoprotein-sorting protein</fullName>
    </recommendedName>
</protein>
<feature type="signal peptide" evidence="1">
    <location>
        <begin position="1"/>
        <end position="18"/>
    </location>
</feature>
<keyword evidence="1" id="KW-0732">Signal</keyword>
<dbReference type="AlphaFoldDB" id="A0A2U8QQT0"/>
<evidence type="ECO:0000256" key="1">
    <source>
        <dbReference type="SAM" id="SignalP"/>
    </source>
</evidence>
<reference evidence="2 3" key="1">
    <citation type="submission" date="2018-05" db="EMBL/GenBank/DDBJ databases">
        <title>Flavobacterium sp. MEBiC07310.</title>
        <authorList>
            <person name="Baek K."/>
        </authorList>
    </citation>
    <scope>NUCLEOTIDE SEQUENCE [LARGE SCALE GENOMIC DNA]</scope>
    <source>
        <strain evidence="2 3">MEBiC07310</strain>
    </source>
</reference>
<accession>A0A2U8QQT0</accession>
<dbReference type="RefSeq" id="WP_109567826.1">
    <property type="nucleotide sequence ID" value="NZ_CP029463.1"/>
</dbReference>
<dbReference type="Proteomes" id="UP000245429">
    <property type="component" value="Chromosome"/>
</dbReference>
<evidence type="ECO:0008006" key="4">
    <source>
        <dbReference type="Google" id="ProtNLM"/>
    </source>
</evidence>
<proteinExistence type="predicted"/>
<keyword evidence="3" id="KW-1185">Reference proteome</keyword>
<evidence type="ECO:0000313" key="2">
    <source>
        <dbReference type="EMBL" id="AWM12417.1"/>
    </source>
</evidence>
<dbReference type="EMBL" id="CP029463">
    <property type="protein sequence ID" value="AWM12417.1"/>
    <property type="molecule type" value="Genomic_DNA"/>
</dbReference>
<feature type="chain" id="PRO_5015955194" description="Outer membrane lipoprotein-sorting protein" evidence="1">
    <location>
        <begin position="19"/>
        <end position="235"/>
    </location>
</feature>
<dbReference type="KEGG" id="fse:DI487_00010"/>
<sequence length="235" mass="28019">MKKFFLIVIVLFSQLFVAQTVQEVLNNVNKEYTKALPLNYSVKYNLYKNKDSKKITESYSGIFKKNEKNEIYQKIDEVEFIWNNNFCLKVIHPDKLMTLTSSQPIITGEIDMKSLEQFCKVKTFYKKGDSWELTLEPNQFSGLPYSKMVIWIDKRYFIKKQLFYYNTGIDFSSDYRKQDISLPVLEIIYSDFSRNSVPNDLFDVKKYIAVTKDNIIVTEKYKEYYLEDQREITIK</sequence>
<dbReference type="OrthoDB" id="1368457at2"/>
<organism evidence="2 3">
    <name type="scientific">Flavobacterium sediminis</name>
    <dbReference type="NCBI Taxonomy" id="2201181"/>
    <lineage>
        <taxon>Bacteria</taxon>
        <taxon>Pseudomonadati</taxon>
        <taxon>Bacteroidota</taxon>
        <taxon>Flavobacteriia</taxon>
        <taxon>Flavobacteriales</taxon>
        <taxon>Flavobacteriaceae</taxon>
        <taxon>Flavobacterium</taxon>
    </lineage>
</organism>
<name>A0A2U8QQT0_9FLAO</name>
<evidence type="ECO:0000313" key="3">
    <source>
        <dbReference type="Proteomes" id="UP000245429"/>
    </source>
</evidence>